<name>A0A5A7PLR3_STRAF</name>
<accession>A0A5A7PLR3</accession>
<sequence length="125" mass="14229">MVSSNSELEFSKDKNGGSKEIGPSPSEPMELDDSKIHDLDLSNLVNVPVRQFEQKVYVPKSQRSFVKITRSKLVESKNKTSDKQVGFYEPQGNKTLLKRKTIPDNELSELDYIDFSLRKIKTNHG</sequence>
<dbReference type="Proteomes" id="UP000325081">
    <property type="component" value="Unassembled WGS sequence"/>
</dbReference>
<reference evidence="3" key="1">
    <citation type="journal article" date="2019" name="Curr. Biol.">
        <title>Genome Sequence of Striga asiatica Provides Insight into the Evolution of Plant Parasitism.</title>
        <authorList>
            <person name="Yoshida S."/>
            <person name="Kim S."/>
            <person name="Wafula E.K."/>
            <person name="Tanskanen J."/>
            <person name="Kim Y.M."/>
            <person name="Honaas L."/>
            <person name="Yang Z."/>
            <person name="Spallek T."/>
            <person name="Conn C.E."/>
            <person name="Ichihashi Y."/>
            <person name="Cheong K."/>
            <person name="Cui S."/>
            <person name="Der J.P."/>
            <person name="Gundlach H."/>
            <person name="Jiao Y."/>
            <person name="Hori C."/>
            <person name="Ishida J.K."/>
            <person name="Kasahara H."/>
            <person name="Kiba T."/>
            <person name="Kim M.S."/>
            <person name="Koo N."/>
            <person name="Laohavisit A."/>
            <person name="Lee Y.H."/>
            <person name="Lumba S."/>
            <person name="McCourt P."/>
            <person name="Mortimer J.C."/>
            <person name="Mutuku J.M."/>
            <person name="Nomura T."/>
            <person name="Sasaki-Sekimoto Y."/>
            <person name="Seto Y."/>
            <person name="Wang Y."/>
            <person name="Wakatake T."/>
            <person name="Sakakibara H."/>
            <person name="Demura T."/>
            <person name="Yamaguchi S."/>
            <person name="Yoneyama K."/>
            <person name="Manabe R.I."/>
            <person name="Nelson D.C."/>
            <person name="Schulman A.H."/>
            <person name="Timko M.P."/>
            <person name="dePamphilis C.W."/>
            <person name="Choi D."/>
            <person name="Shirasu K."/>
        </authorList>
    </citation>
    <scope>NUCLEOTIDE SEQUENCE [LARGE SCALE GENOMIC DNA]</scope>
    <source>
        <strain evidence="3">cv. UVA1</strain>
    </source>
</reference>
<gene>
    <name evidence="2" type="ORF">STAS_09964</name>
</gene>
<evidence type="ECO:0000313" key="2">
    <source>
        <dbReference type="EMBL" id="GER33803.1"/>
    </source>
</evidence>
<evidence type="ECO:0000313" key="3">
    <source>
        <dbReference type="Proteomes" id="UP000325081"/>
    </source>
</evidence>
<evidence type="ECO:0000256" key="1">
    <source>
        <dbReference type="SAM" id="MobiDB-lite"/>
    </source>
</evidence>
<organism evidence="2 3">
    <name type="scientific">Striga asiatica</name>
    <name type="common">Asiatic witchweed</name>
    <name type="synonym">Buchnera asiatica</name>
    <dbReference type="NCBI Taxonomy" id="4170"/>
    <lineage>
        <taxon>Eukaryota</taxon>
        <taxon>Viridiplantae</taxon>
        <taxon>Streptophyta</taxon>
        <taxon>Embryophyta</taxon>
        <taxon>Tracheophyta</taxon>
        <taxon>Spermatophyta</taxon>
        <taxon>Magnoliopsida</taxon>
        <taxon>eudicotyledons</taxon>
        <taxon>Gunneridae</taxon>
        <taxon>Pentapetalae</taxon>
        <taxon>asterids</taxon>
        <taxon>lamiids</taxon>
        <taxon>Lamiales</taxon>
        <taxon>Orobanchaceae</taxon>
        <taxon>Buchnereae</taxon>
        <taxon>Striga</taxon>
    </lineage>
</organism>
<protein>
    <submittedName>
        <fullName evidence="2">Alkaline phosphatase</fullName>
    </submittedName>
</protein>
<keyword evidence="3" id="KW-1185">Reference proteome</keyword>
<feature type="region of interest" description="Disordered" evidence="1">
    <location>
        <begin position="1"/>
        <end position="34"/>
    </location>
</feature>
<dbReference type="EMBL" id="BKCP01004794">
    <property type="protein sequence ID" value="GER33803.1"/>
    <property type="molecule type" value="Genomic_DNA"/>
</dbReference>
<proteinExistence type="predicted"/>
<dbReference type="AlphaFoldDB" id="A0A5A7PLR3"/>
<comment type="caution">
    <text evidence="2">The sequence shown here is derived from an EMBL/GenBank/DDBJ whole genome shotgun (WGS) entry which is preliminary data.</text>
</comment>